<comment type="function">
    <text evidence="5">A translational regulator that binds mRNA to regulate translation initiation and/or mRNA stability. Usually binds in the 5'-UTR at or near the Shine-Dalgarno sequence preventing ribosome-binding, thus repressing translation. Its main target seems to be the major flagellin gene, while its function is anatagonized by FliW.</text>
</comment>
<dbReference type="Proteomes" id="UP000318384">
    <property type="component" value="Chromosome"/>
</dbReference>
<evidence type="ECO:0000256" key="4">
    <source>
        <dbReference type="ARBA" id="ARBA00022884"/>
    </source>
</evidence>
<dbReference type="GO" id="GO:0005829">
    <property type="term" value="C:cytosol"/>
    <property type="evidence" value="ECO:0007669"/>
    <property type="project" value="TreeGrafter"/>
</dbReference>
<name>A0A517VP96_9PLAN</name>
<dbReference type="AlphaFoldDB" id="A0A517VP96"/>
<dbReference type="GO" id="GO:0044781">
    <property type="term" value="P:bacterial-type flagellum organization"/>
    <property type="evidence" value="ECO:0007669"/>
    <property type="project" value="UniProtKB-KW"/>
</dbReference>
<feature type="compositionally biased region" description="Basic and acidic residues" evidence="6">
    <location>
        <begin position="55"/>
        <end position="65"/>
    </location>
</feature>
<dbReference type="PANTHER" id="PTHR34984:SF1">
    <property type="entry name" value="CARBON STORAGE REGULATOR"/>
    <property type="match status" value="1"/>
</dbReference>
<dbReference type="NCBIfam" id="TIGR00202">
    <property type="entry name" value="csrA"/>
    <property type="match status" value="1"/>
</dbReference>
<dbReference type="Pfam" id="PF02599">
    <property type="entry name" value="CsrA"/>
    <property type="match status" value="1"/>
</dbReference>
<evidence type="ECO:0000313" key="9">
    <source>
        <dbReference type="Proteomes" id="UP000318384"/>
    </source>
</evidence>
<keyword evidence="9" id="KW-1185">Reference proteome</keyword>
<dbReference type="InterPro" id="IPR036107">
    <property type="entry name" value="CsrA_sf"/>
</dbReference>
<protein>
    <recommendedName>
        <fullName evidence="5">Translational regulator CsrA</fullName>
    </recommendedName>
</protein>
<proteinExistence type="inferred from homology"/>
<dbReference type="PANTHER" id="PTHR34984">
    <property type="entry name" value="CARBON STORAGE REGULATOR"/>
    <property type="match status" value="1"/>
</dbReference>
<dbReference type="GO" id="GO:0006402">
    <property type="term" value="P:mRNA catabolic process"/>
    <property type="evidence" value="ECO:0007669"/>
    <property type="project" value="InterPro"/>
</dbReference>
<evidence type="ECO:0000256" key="5">
    <source>
        <dbReference type="HAMAP-Rule" id="MF_00167"/>
    </source>
</evidence>
<evidence type="ECO:0000313" key="10">
    <source>
        <dbReference type="Proteomes" id="UP000318704"/>
    </source>
</evidence>
<evidence type="ECO:0000256" key="3">
    <source>
        <dbReference type="ARBA" id="ARBA00022845"/>
    </source>
</evidence>
<dbReference type="NCBIfam" id="NF002469">
    <property type="entry name" value="PRK01712.1"/>
    <property type="match status" value="1"/>
</dbReference>
<dbReference type="EMBL" id="CP037422">
    <property type="protein sequence ID" value="QDU06879.1"/>
    <property type="molecule type" value="Genomic_DNA"/>
</dbReference>
<evidence type="ECO:0000256" key="6">
    <source>
        <dbReference type="SAM" id="MobiDB-lite"/>
    </source>
</evidence>
<keyword evidence="4 5" id="KW-0694">RNA-binding</keyword>
<dbReference type="Proteomes" id="UP000318704">
    <property type="component" value="Chromosome"/>
</dbReference>
<keyword evidence="1 5" id="KW-0963">Cytoplasm</keyword>
<dbReference type="GO" id="GO:1902208">
    <property type="term" value="P:regulation of bacterial-type flagellum assembly"/>
    <property type="evidence" value="ECO:0007669"/>
    <property type="project" value="UniProtKB-UniRule"/>
</dbReference>
<dbReference type="SUPFAM" id="SSF117130">
    <property type="entry name" value="CsrA-like"/>
    <property type="match status" value="1"/>
</dbReference>
<reference evidence="9 10" key="1">
    <citation type="submission" date="2019-03" db="EMBL/GenBank/DDBJ databases">
        <title>Deep-cultivation of Planctomycetes and their phenomic and genomic characterization uncovers novel biology.</title>
        <authorList>
            <person name="Wiegand S."/>
            <person name="Jogler M."/>
            <person name="Boedeker C."/>
            <person name="Pinto D."/>
            <person name="Vollmers J."/>
            <person name="Rivas-Marin E."/>
            <person name="Kohn T."/>
            <person name="Peeters S.H."/>
            <person name="Heuer A."/>
            <person name="Rast P."/>
            <person name="Oberbeckmann S."/>
            <person name="Bunk B."/>
            <person name="Jeske O."/>
            <person name="Meyerdierks A."/>
            <person name="Storesund J.E."/>
            <person name="Kallscheuer N."/>
            <person name="Luecker S."/>
            <person name="Lage O.M."/>
            <person name="Pohl T."/>
            <person name="Merkel B.J."/>
            <person name="Hornburger P."/>
            <person name="Mueller R.-W."/>
            <person name="Bruemmer F."/>
            <person name="Labrenz M."/>
            <person name="Spormann A.M."/>
            <person name="Op den Camp H."/>
            <person name="Overmann J."/>
            <person name="Amann R."/>
            <person name="Jetten M.S.M."/>
            <person name="Mascher T."/>
            <person name="Medema M.H."/>
            <person name="Devos D.P."/>
            <person name="Kaster A.-K."/>
            <person name="Ovreas L."/>
            <person name="Rohde M."/>
            <person name="Galperin M.Y."/>
            <person name="Jogler C."/>
        </authorList>
    </citation>
    <scope>NUCLEOTIDE SEQUENCE [LARGE SCALE GENOMIC DNA]</scope>
    <source>
        <strain evidence="7 10">V144</strain>
        <strain evidence="8 9">V202</strain>
    </source>
</reference>
<evidence type="ECO:0000313" key="7">
    <source>
        <dbReference type="EMBL" id="QDT94793.1"/>
    </source>
</evidence>
<dbReference type="GO" id="GO:0006109">
    <property type="term" value="P:regulation of carbohydrate metabolic process"/>
    <property type="evidence" value="ECO:0007669"/>
    <property type="project" value="InterPro"/>
</dbReference>
<comment type="similarity">
    <text evidence="5">Belongs to the CsrA/RsmA family.</text>
</comment>
<evidence type="ECO:0000313" key="8">
    <source>
        <dbReference type="EMBL" id="QDU06879.1"/>
    </source>
</evidence>
<comment type="subunit">
    <text evidence="5">Homodimer; the beta-strands of each monomer intercalate to form a hydrophobic core, while the alpha-helices form wings that extend away from the core.</text>
</comment>
<dbReference type="KEGG" id="gaw:V144x_02240"/>
<comment type="subcellular location">
    <subcellularLocation>
        <location evidence="5">Cytoplasm</location>
    </subcellularLocation>
</comment>
<dbReference type="EMBL" id="CP037920">
    <property type="protein sequence ID" value="QDT94793.1"/>
    <property type="molecule type" value="Genomic_DNA"/>
</dbReference>
<accession>A0A517WNQ1</accession>
<gene>
    <name evidence="7" type="primary">csrA_1</name>
    <name evidence="5" type="synonym">csrA</name>
    <name evidence="7" type="ORF">V144x_02240</name>
    <name evidence="8" type="ORF">V202x_02220</name>
</gene>
<dbReference type="FunFam" id="2.60.40.4380:FF:000002">
    <property type="entry name" value="Translational regulator CsrA"/>
    <property type="match status" value="1"/>
</dbReference>
<dbReference type="RefSeq" id="WP_144980093.1">
    <property type="nucleotide sequence ID" value="NZ_CP037422.1"/>
</dbReference>
<dbReference type="GO" id="GO:0048027">
    <property type="term" value="F:mRNA 5'-UTR binding"/>
    <property type="evidence" value="ECO:0007669"/>
    <property type="project" value="UniProtKB-UniRule"/>
</dbReference>
<keyword evidence="2 5" id="KW-0678">Repressor</keyword>
<evidence type="ECO:0000256" key="1">
    <source>
        <dbReference type="ARBA" id="ARBA00022490"/>
    </source>
</evidence>
<organism evidence="7 10">
    <name type="scientific">Gimesia aquarii</name>
    <dbReference type="NCBI Taxonomy" id="2527964"/>
    <lineage>
        <taxon>Bacteria</taxon>
        <taxon>Pseudomonadati</taxon>
        <taxon>Planctomycetota</taxon>
        <taxon>Planctomycetia</taxon>
        <taxon>Planctomycetales</taxon>
        <taxon>Planctomycetaceae</taxon>
        <taxon>Gimesia</taxon>
    </lineage>
</organism>
<sequence length="79" mass="8816">MLVLSRQRDESIIIGDNIVITIVDIRGDKVRLGIQAPTEIPVHRQEVYDAIQRENALKESGEHRPSPQSPSKNAGERSS</sequence>
<feature type="region of interest" description="Disordered" evidence="6">
    <location>
        <begin position="55"/>
        <end position="79"/>
    </location>
</feature>
<keyword evidence="3 5" id="KW-0810">Translation regulation</keyword>
<dbReference type="OrthoDB" id="9809061at2"/>
<dbReference type="GO" id="GO:0045947">
    <property type="term" value="P:negative regulation of translational initiation"/>
    <property type="evidence" value="ECO:0007669"/>
    <property type="project" value="UniProtKB-UniRule"/>
</dbReference>
<accession>A0A517VP96</accession>
<dbReference type="InterPro" id="IPR003751">
    <property type="entry name" value="CsrA"/>
</dbReference>
<evidence type="ECO:0000256" key="2">
    <source>
        <dbReference type="ARBA" id="ARBA00022491"/>
    </source>
</evidence>
<dbReference type="HAMAP" id="MF_00167">
    <property type="entry name" value="CsrA"/>
    <property type="match status" value="1"/>
</dbReference>
<dbReference type="Gene3D" id="2.60.40.4380">
    <property type="entry name" value="Translational regulator CsrA"/>
    <property type="match status" value="1"/>
</dbReference>
<keyword evidence="5" id="KW-1005">Bacterial flagellum biogenesis</keyword>